<reference evidence="11 12" key="1">
    <citation type="journal article" date="2021" name="Nat. Commun.">
        <title>Genetic determinants of endophytism in the Arabidopsis root mycobiome.</title>
        <authorList>
            <person name="Mesny F."/>
            <person name="Miyauchi S."/>
            <person name="Thiergart T."/>
            <person name="Pickel B."/>
            <person name="Atanasova L."/>
            <person name="Karlsson M."/>
            <person name="Huettel B."/>
            <person name="Barry K.W."/>
            <person name="Haridas S."/>
            <person name="Chen C."/>
            <person name="Bauer D."/>
            <person name="Andreopoulos W."/>
            <person name="Pangilinan J."/>
            <person name="LaButti K."/>
            <person name="Riley R."/>
            <person name="Lipzen A."/>
            <person name="Clum A."/>
            <person name="Drula E."/>
            <person name="Henrissat B."/>
            <person name="Kohler A."/>
            <person name="Grigoriev I.V."/>
            <person name="Martin F.M."/>
            <person name="Hacquard S."/>
        </authorList>
    </citation>
    <scope>NUCLEOTIDE SEQUENCE [LARGE SCALE GENOMIC DNA]</scope>
    <source>
        <strain evidence="11 12">MPI-CAGE-CH-0241</strain>
    </source>
</reference>
<dbReference type="FunFam" id="3.40.640.10:FF:000074">
    <property type="entry name" value="Aromatic amino acid aminotransferase"/>
    <property type="match status" value="1"/>
</dbReference>
<protein>
    <recommendedName>
        <fullName evidence="9">aromatic-amino-acid transaminase</fullName>
        <ecNumber evidence="9">2.6.1.57</ecNumber>
    </recommendedName>
</protein>
<sequence>MGSLEPDPATGSESELCVDVLRPHRRQVSASQWGVAAICSSETFKTRHDSHKPMAKKWHHRLSNESISRTGSTLKAAFKHLQNPGIISLGGGLPLSEYFPFETMDLTVRPLHDSHSDGDAETITKDLHLRSSKTDMLHGNSIYDLTIALNYCQGSGSAQLLRWITEHTELVHNPPYADWQCTMTVGNTSALDMALRMFVKRGDFVLSDDYTFSSSVEAASPMGARFLGVEMDDEGMIPQSLHETLQNWNPGAHDGSRKPFLLYLVPTGQNPTGSTQSLRCRKDIYRVAQEHDLIILEDDPYYFLQMDPITPPSETNGLPRPPRPSAETLLAAIVPSYLSLDTDGRVIRMDSFSKVVSPGLRLGWISASQQIVERYKIHSDVSTQSPSGLSQLALFKLLDEHWGHAGFLNWLLHLRHEYTVRRDFTTSSCNRHLPKSIVSWKPTQAGMFQWLKIDWRKHPHVSTKSSLEIEEEIWVECIKQGALVARGSWFYATAGKAHPDVFYRITFAAATLDKIDEALSRFGQALRTVFHIE</sequence>
<comment type="subcellular location">
    <subcellularLocation>
        <location evidence="2">Cytoplasm</location>
    </subcellularLocation>
</comment>
<dbReference type="InterPro" id="IPR015424">
    <property type="entry name" value="PyrdxlP-dep_Trfase"/>
</dbReference>
<evidence type="ECO:0000313" key="11">
    <source>
        <dbReference type="EMBL" id="KAH6887072.1"/>
    </source>
</evidence>
<dbReference type="GO" id="GO:0009074">
    <property type="term" value="P:aromatic amino acid family catabolic process"/>
    <property type="evidence" value="ECO:0007669"/>
    <property type="project" value="TreeGrafter"/>
</dbReference>
<dbReference type="Pfam" id="PF00155">
    <property type="entry name" value="Aminotran_1_2"/>
    <property type="match status" value="1"/>
</dbReference>
<comment type="caution">
    <text evidence="11">The sequence shown here is derived from an EMBL/GenBank/DDBJ whole genome shotgun (WGS) entry which is preliminary data.</text>
</comment>
<dbReference type="InterPro" id="IPR015421">
    <property type="entry name" value="PyrdxlP-dep_Trfase_major"/>
</dbReference>
<dbReference type="AlphaFoldDB" id="A0A9P8W0N5"/>
<dbReference type="GO" id="GO:0008793">
    <property type="term" value="F:aromatic-amino-acid transaminase activity"/>
    <property type="evidence" value="ECO:0007669"/>
    <property type="project" value="TreeGrafter"/>
</dbReference>
<dbReference type="GO" id="GO:0006571">
    <property type="term" value="P:tyrosine biosynthetic process"/>
    <property type="evidence" value="ECO:0007669"/>
    <property type="project" value="TreeGrafter"/>
</dbReference>
<evidence type="ECO:0000256" key="5">
    <source>
        <dbReference type="ARBA" id="ARBA00022576"/>
    </source>
</evidence>
<dbReference type="OrthoDB" id="691673at2759"/>
<feature type="domain" description="Aminotransferase class I/classII large" evidence="10">
    <location>
        <begin position="180"/>
        <end position="522"/>
    </location>
</feature>
<evidence type="ECO:0000256" key="7">
    <source>
        <dbReference type="ARBA" id="ARBA00022898"/>
    </source>
</evidence>
<evidence type="ECO:0000256" key="6">
    <source>
        <dbReference type="ARBA" id="ARBA00022679"/>
    </source>
</evidence>
<dbReference type="EC" id="2.6.1.57" evidence="9"/>
<dbReference type="GO" id="GO:0047536">
    <property type="term" value="F:2-aminoadipate transaminase activity"/>
    <property type="evidence" value="ECO:0007669"/>
    <property type="project" value="TreeGrafter"/>
</dbReference>
<evidence type="ECO:0000256" key="4">
    <source>
        <dbReference type="ARBA" id="ARBA00022490"/>
    </source>
</evidence>
<comment type="similarity">
    <text evidence="3">Belongs to the class-I pyridoxal-phosphate-dependent aminotransferase family.</text>
</comment>
<dbReference type="Proteomes" id="UP000777438">
    <property type="component" value="Unassembled WGS sequence"/>
</dbReference>
<comment type="cofactor">
    <cofactor evidence="1">
        <name>pyridoxal 5'-phosphate</name>
        <dbReference type="ChEBI" id="CHEBI:597326"/>
    </cofactor>
</comment>
<accession>A0A9P8W0N5</accession>
<dbReference type="Gene3D" id="3.40.640.10">
    <property type="entry name" value="Type I PLP-dependent aspartate aminotransferase-like (Major domain)"/>
    <property type="match status" value="1"/>
</dbReference>
<dbReference type="EMBL" id="JAGPYM010000015">
    <property type="protein sequence ID" value="KAH6887072.1"/>
    <property type="molecule type" value="Genomic_DNA"/>
</dbReference>
<keyword evidence="6 11" id="KW-0808">Transferase</keyword>
<dbReference type="CDD" id="cd00609">
    <property type="entry name" value="AAT_like"/>
    <property type="match status" value="1"/>
</dbReference>
<dbReference type="PANTHER" id="PTHR42790">
    <property type="entry name" value="AMINOTRANSFERASE"/>
    <property type="match status" value="1"/>
</dbReference>
<keyword evidence="7" id="KW-0663">Pyridoxal phosphate</keyword>
<dbReference type="InterPro" id="IPR004839">
    <property type="entry name" value="Aminotransferase_I/II_large"/>
</dbReference>
<evidence type="ECO:0000256" key="3">
    <source>
        <dbReference type="ARBA" id="ARBA00007441"/>
    </source>
</evidence>
<keyword evidence="12" id="KW-1185">Reference proteome</keyword>
<evidence type="ECO:0000259" key="10">
    <source>
        <dbReference type="Pfam" id="PF00155"/>
    </source>
</evidence>
<evidence type="ECO:0000256" key="1">
    <source>
        <dbReference type="ARBA" id="ARBA00001933"/>
    </source>
</evidence>
<organism evidence="11 12">
    <name type="scientific">Thelonectria olida</name>
    <dbReference type="NCBI Taxonomy" id="1576542"/>
    <lineage>
        <taxon>Eukaryota</taxon>
        <taxon>Fungi</taxon>
        <taxon>Dikarya</taxon>
        <taxon>Ascomycota</taxon>
        <taxon>Pezizomycotina</taxon>
        <taxon>Sordariomycetes</taxon>
        <taxon>Hypocreomycetidae</taxon>
        <taxon>Hypocreales</taxon>
        <taxon>Nectriaceae</taxon>
        <taxon>Thelonectria</taxon>
    </lineage>
</organism>
<comment type="catalytic activity">
    <reaction evidence="8">
        <text>an aromatic L-alpha-amino acid + 2-oxoglutarate = an aromatic oxo-acid + L-glutamate</text>
        <dbReference type="Rhea" id="RHEA:17533"/>
        <dbReference type="ChEBI" id="CHEBI:16810"/>
        <dbReference type="ChEBI" id="CHEBI:29985"/>
        <dbReference type="ChEBI" id="CHEBI:73309"/>
        <dbReference type="ChEBI" id="CHEBI:84824"/>
        <dbReference type="EC" id="2.6.1.57"/>
    </reaction>
</comment>
<dbReference type="GO" id="GO:0005737">
    <property type="term" value="C:cytoplasm"/>
    <property type="evidence" value="ECO:0007669"/>
    <property type="project" value="UniProtKB-SubCell"/>
</dbReference>
<keyword evidence="4" id="KW-0963">Cytoplasm</keyword>
<name>A0A9P8W0N5_9HYPO</name>
<evidence type="ECO:0000313" key="12">
    <source>
        <dbReference type="Proteomes" id="UP000777438"/>
    </source>
</evidence>
<evidence type="ECO:0000256" key="8">
    <source>
        <dbReference type="ARBA" id="ARBA00051993"/>
    </source>
</evidence>
<evidence type="ECO:0000256" key="2">
    <source>
        <dbReference type="ARBA" id="ARBA00004496"/>
    </source>
</evidence>
<dbReference type="SUPFAM" id="SSF53383">
    <property type="entry name" value="PLP-dependent transferases"/>
    <property type="match status" value="1"/>
</dbReference>
<dbReference type="PANTHER" id="PTHR42790:SF21">
    <property type="entry name" value="AROMATIC_AMINOADIPATE AMINOTRANSFERASE 1"/>
    <property type="match status" value="1"/>
</dbReference>
<evidence type="ECO:0000256" key="9">
    <source>
        <dbReference type="ARBA" id="ARBA00067014"/>
    </source>
</evidence>
<keyword evidence="5" id="KW-0032">Aminotransferase</keyword>
<dbReference type="GO" id="GO:0030170">
    <property type="term" value="F:pyridoxal phosphate binding"/>
    <property type="evidence" value="ECO:0007669"/>
    <property type="project" value="InterPro"/>
</dbReference>
<dbReference type="InterPro" id="IPR050859">
    <property type="entry name" value="Class-I_PLP-dep_aminotransf"/>
</dbReference>
<dbReference type="GO" id="GO:0019878">
    <property type="term" value="P:lysine biosynthetic process via aminoadipic acid"/>
    <property type="evidence" value="ECO:0007669"/>
    <property type="project" value="TreeGrafter"/>
</dbReference>
<proteinExistence type="inferred from homology"/>
<gene>
    <name evidence="11" type="ORF">B0T10DRAFT_516030</name>
</gene>